<comment type="caution">
    <text evidence="1">The sequence shown here is derived from an EMBL/GenBank/DDBJ whole genome shotgun (WGS) entry which is preliminary data.</text>
</comment>
<proteinExistence type="predicted"/>
<evidence type="ECO:0000313" key="1">
    <source>
        <dbReference type="EMBL" id="GAJ12289.1"/>
    </source>
</evidence>
<feature type="non-terminal residue" evidence="1">
    <location>
        <position position="1"/>
    </location>
</feature>
<dbReference type="EMBL" id="BARW01034988">
    <property type="protein sequence ID" value="GAJ12289.1"/>
    <property type="molecule type" value="Genomic_DNA"/>
</dbReference>
<reference evidence="1" key="1">
    <citation type="journal article" date="2014" name="Front. Microbiol.">
        <title>High frequency of phylogenetically diverse reductive dehalogenase-homologous genes in deep subseafloor sedimentary metagenomes.</title>
        <authorList>
            <person name="Kawai M."/>
            <person name="Futagami T."/>
            <person name="Toyoda A."/>
            <person name="Takaki Y."/>
            <person name="Nishi S."/>
            <person name="Hori S."/>
            <person name="Arai W."/>
            <person name="Tsubouchi T."/>
            <person name="Morono Y."/>
            <person name="Uchiyama I."/>
            <person name="Ito T."/>
            <person name="Fujiyama A."/>
            <person name="Inagaki F."/>
            <person name="Takami H."/>
        </authorList>
    </citation>
    <scope>NUCLEOTIDE SEQUENCE</scope>
    <source>
        <strain evidence="1">Expedition CK06-06</strain>
    </source>
</reference>
<sequence>WLEPDEFESFKNTIRYQMRLPDNADIYYQFSTETRWKIHKLKYINRNTFLNPEWDLELAEEIVNFKNSFSRGNVRHYTGEIGVDKNGKEYRKYEMRWKGWDAWTLEDSHEISGYVLEIQRGISPLSGEKIRWGKVCKEEDLPDDYEKIWDGIYQKNPSPEVVMRYRVMKDLQRALRSPPIEARV</sequence>
<dbReference type="AlphaFoldDB" id="X1U462"/>
<protein>
    <submittedName>
        <fullName evidence="1">Uncharacterized protein</fullName>
    </submittedName>
</protein>
<name>X1U462_9ZZZZ</name>
<accession>X1U462</accession>
<gene>
    <name evidence="1" type="ORF">S12H4_54689</name>
</gene>
<organism evidence="1">
    <name type="scientific">marine sediment metagenome</name>
    <dbReference type="NCBI Taxonomy" id="412755"/>
    <lineage>
        <taxon>unclassified sequences</taxon>
        <taxon>metagenomes</taxon>
        <taxon>ecological metagenomes</taxon>
    </lineage>
</organism>